<reference evidence="1" key="1">
    <citation type="submission" date="2021-03" db="EMBL/GenBank/DDBJ databases">
        <title>Draft genome sequence of rust myrtle Austropuccinia psidii MF-1, a brazilian biotype.</title>
        <authorList>
            <person name="Quecine M.C."/>
            <person name="Pachon D.M.R."/>
            <person name="Bonatelli M.L."/>
            <person name="Correr F.H."/>
            <person name="Franceschini L.M."/>
            <person name="Leite T.F."/>
            <person name="Margarido G.R.A."/>
            <person name="Almeida C.A."/>
            <person name="Ferrarezi J.A."/>
            <person name="Labate C.A."/>
        </authorList>
    </citation>
    <scope>NUCLEOTIDE SEQUENCE</scope>
    <source>
        <strain evidence="1">MF-1</strain>
    </source>
</reference>
<protein>
    <submittedName>
        <fullName evidence="1">Uncharacterized protein</fullName>
    </submittedName>
</protein>
<organism evidence="1 2">
    <name type="scientific">Austropuccinia psidii MF-1</name>
    <dbReference type="NCBI Taxonomy" id="1389203"/>
    <lineage>
        <taxon>Eukaryota</taxon>
        <taxon>Fungi</taxon>
        <taxon>Dikarya</taxon>
        <taxon>Basidiomycota</taxon>
        <taxon>Pucciniomycotina</taxon>
        <taxon>Pucciniomycetes</taxon>
        <taxon>Pucciniales</taxon>
        <taxon>Sphaerophragmiaceae</taxon>
        <taxon>Austropuccinia</taxon>
    </lineage>
</organism>
<name>A0A9Q3DLP7_9BASI</name>
<dbReference type="Proteomes" id="UP000765509">
    <property type="component" value="Unassembled WGS sequence"/>
</dbReference>
<evidence type="ECO:0000313" key="1">
    <source>
        <dbReference type="EMBL" id="MBW0502187.1"/>
    </source>
</evidence>
<accession>A0A9Q3DLP7</accession>
<dbReference type="EMBL" id="AVOT02016684">
    <property type="protein sequence ID" value="MBW0502187.1"/>
    <property type="molecule type" value="Genomic_DNA"/>
</dbReference>
<evidence type="ECO:0000313" key="2">
    <source>
        <dbReference type="Proteomes" id="UP000765509"/>
    </source>
</evidence>
<dbReference type="AlphaFoldDB" id="A0A9Q3DLP7"/>
<gene>
    <name evidence="1" type="ORF">O181_041902</name>
</gene>
<comment type="caution">
    <text evidence="1">The sequence shown here is derived from an EMBL/GenBank/DDBJ whole genome shotgun (WGS) entry which is preliminary data.</text>
</comment>
<sequence>MVRIFGAYGLELKYCDGSTHDWCTFLPALESSDKTSIHASANQTTAILEKGLNTKLPHNSLRKDLVEIHLTASSFKGILEIMQ</sequence>
<proteinExistence type="predicted"/>
<keyword evidence="2" id="KW-1185">Reference proteome</keyword>